<sequence>MFSNTDLPRNWSLLITPRSPPVRVKAGAGDPTAGSSPTVLIAFPRRVICAMGTVCQDRCTVFRAGLRRRRVLICAVCGVDARPAPGQHWHSWREEWLSWDSPATPSTP</sequence>
<proteinExistence type="predicted"/>
<protein>
    <submittedName>
        <fullName evidence="1">Uncharacterized protein</fullName>
    </submittedName>
</protein>
<reference evidence="2" key="1">
    <citation type="submission" date="2015-03" db="EMBL/GenBank/DDBJ databases">
        <authorList>
            <consortium name="Pathogen Informatics"/>
        </authorList>
    </citation>
    <scope>NUCLEOTIDE SEQUENCE [LARGE SCALE GENOMIC DNA]</scope>
    <source>
        <strain evidence="2">N09902308</strain>
    </source>
</reference>
<evidence type="ECO:0000313" key="2">
    <source>
        <dbReference type="Proteomes" id="UP000039021"/>
    </source>
</evidence>
<accession>A0A916PC84</accession>
<name>A0A916PC84_MYCTX</name>
<gene>
    <name evidence="1" type="ORF">ERS007739_02914</name>
</gene>
<evidence type="ECO:0000313" key="1">
    <source>
        <dbReference type="EMBL" id="COY64115.1"/>
    </source>
</evidence>
<dbReference type="Proteomes" id="UP000039021">
    <property type="component" value="Unassembled WGS sequence"/>
</dbReference>
<organism evidence="1 2">
    <name type="scientific">Mycobacterium tuberculosis</name>
    <dbReference type="NCBI Taxonomy" id="1773"/>
    <lineage>
        <taxon>Bacteria</taxon>
        <taxon>Bacillati</taxon>
        <taxon>Actinomycetota</taxon>
        <taxon>Actinomycetes</taxon>
        <taxon>Mycobacteriales</taxon>
        <taxon>Mycobacteriaceae</taxon>
        <taxon>Mycobacterium</taxon>
        <taxon>Mycobacterium tuberculosis complex</taxon>
    </lineage>
</organism>
<dbReference type="EMBL" id="CSBK01001415">
    <property type="protein sequence ID" value="COY64115.1"/>
    <property type="molecule type" value="Genomic_DNA"/>
</dbReference>
<comment type="caution">
    <text evidence="1">The sequence shown here is derived from an EMBL/GenBank/DDBJ whole genome shotgun (WGS) entry which is preliminary data.</text>
</comment>
<dbReference type="AlphaFoldDB" id="A0A916PC84"/>